<reference evidence="2 3" key="1">
    <citation type="submission" date="2016-11" db="EMBL/GenBank/DDBJ databases">
        <title>Complete genome sequence of Sulfitobacter sp. AM1-D1, a toxic bacteria associated with marine dinoflagellate Alexandrium minutum in East China Sea.</title>
        <authorList>
            <person name="Yang Q."/>
            <person name="Zhang X."/>
            <person name="Tian X."/>
        </authorList>
    </citation>
    <scope>NUCLEOTIDE SEQUENCE [LARGE SCALE GENOMIC DNA]</scope>
    <source>
        <strain evidence="2 3">AM1-D1</strain>
    </source>
</reference>
<dbReference type="Proteomes" id="UP000181897">
    <property type="component" value="Chromosome"/>
</dbReference>
<dbReference type="OrthoDB" id="4146344at2"/>
<dbReference type="AlphaFoldDB" id="A0A1J0WF28"/>
<dbReference type="STRING" id="1917485.BOO69_05410"/>
<gene>
    <name evidence="2" type="ORF">BOO69_05410</name>
</gene>
<evidence type="ECO:0000313" key="3">
    <source>
        <dbReference type="Proteomes" id="UP000181897"/>
    </source>
</evidence>
<proteinExistence type="predicted"/>
<dbReference type="Pfam" id="PF09836">
    <property type="entry name" value="DUF2063"/>
    <property type="match status" value="1"/>
</dbReference>
<name>A0A1J0WF28_9RHOB</name>
<keyword evidence="3" id="KW-1185">Reference proteome</keyword>
<dbReference type="InterPro" id="IPR044922">
    <property type="entry name" value="DUF2063_N_sf"/>
</dbReference>
<dbReference type="RefSeq" id="WP_071971018.1">
    <property type="nucleotide sequence ID" value="NZ_CP018076.1"/>
</dbReference>
<protein>
    <submittedName>
        <fullName evidence="2">DUF2063 domain-containing protein</fullName>
    </submittedName>
</protein>
<dbReference type="InterPro" id="IPR018640">
    <property type="entry name" value="DUF2063"/>
</dbReference>
<sequence length="246" mass="26134">MTSQRAFRAALLDPASPVPPGLSGGASASAERRYAVYRNNVTVSLVEAMTTAFPLVRRLIGPQAFDRLATDFVRAHPPTSPVMMHYGAALPDFIRGVAPLAHIGYLSDAARLDLALRQSYHAADAAPFDPAPLSSMPPEDLPALTLTLAPATRILRSRWPLYDIWRYNLQPDAPKPANVAQDVLVTRPEYDPAPHPLPEGAADWLEALAAGRTLGDAVDAALLRTPGFDLGTSLAAALTAGAFAAP</sequence>
<evidence type="ECO:0000259" key="1">
    <source>
        <dbReference type="Pfam" id="PF09836"/>
    </source>
</evidence>
<dbReference type="KEGG" id="suam:BOO69_05410"/>
<dbReference type="EMBL" id="CP018076">
    <property type="protein sequence ID" value="APE42922.1"/>
    <property type="molecule type" value="Genomic_DNA"/>
</dbReference>
<accession>A0A1J0WF28</accession>
<dbReference type="Gene3D" id="1.10.150.690">
    <property type="entry name" value="DUF2063"/>
    <property type="match status" value="1"/>
</dbReference>
<organism evidence="2 3">
    <name type="scientific">Sulfitobacter alexandrii</name>
    <dbReference type="NCBI Taxonomy" id="1917485"/>
    <lineage>
        <taxon>Bacteria</taxon>
        <taxon>Pseudomonadati</taxon>
        <taxon>Pseudomonadota</taxon>
        <taxon>Alphaproteobacteria</taxon>
        <taxon>Rhodobacterales</taxon>
        <taxon>Roseobacteraceae</taxon>
        <taxon>Sulfitobacter</taxon>
    </lineage>
</organism>
<feature type="domain" description="Putative DNA-binding" evidence="1">
    <location>
        <begin position="4"/>
        <end position="94"/>
    </location>
</feature>
<evidence type="ECO:0000313" key="2">
    <source>
        <dbReference type="EMBL" id="APE42922.1"/>
    </source>
</evidence>